<feature type="non-terminal residue" evidence="1">
    <location>
        <position position="40"/>
    </location>
</feature>
<sequence length="40" mass="4397">MTVTAAHERYLAAQGKLNAASIKLDLATTALLIIDMQEYF</sequence>
<name>A0A382PH72_9ZZZZ</name>
<organism evidence="1">
    <name type="scientific">marine metagenome</name>
    <dbReference type="NCBI Taxonomy" id="408172"/>
    <lineage>
        <taxon>unclassified sequences</taxon>
        <taxon>metagenomes</taxon>
        <taxon>ecological metagenomes</taxon>
    </lineage>
</organism>
<protein>
    <submittedName>
        <fullName evidence="1">Uncharacterized protein</fullName>
    </submittedName>
</protein>
<gene>
    <name evidence="1" type="ORF">METZ01_LOCUS325597</name>
</gene>
<dbReference type="EMBL" id="UINC01107398">
    <property type="protein sequence ID" value="SVC72743.1"/>
    <property type="molecule type" value="Genomic_DNA"/>
</dbReference>
<dbReference type="AlphaFoldDB" id="A0A382PH72"/>
<reference evidence="1" key="1">
    <citation type="submission" date="2018-05" db="EMBL/GenBank/DDBJ databases">
        <authorList>
            <person name="Lanie J.A."/>
            <person name="Ng W.-L."/>
            <person name="Kazmierczak K.M."/>
            <person name="Andrzejewski T.M."/>
            <person name="Davidsen T.M."/>
            <person name="Wayne K.J."/>
            <person name="Tettelin H."/>
            <person name="Glass J.I."/>
            <person name="Rusch D."/>
            <person name="Podicherti R."/>
            <person name="Tsui H.-C.T."/>
            <person name="Winkler M.E."/>
        </authorList>
    </citation>
    <scope>NUCLEOTIDE SEQUENCE</scope>
</reference>
<accession>A0A382PH72</accession>
<proteinExistence type="predicted"/>
<evidence type="ECO:0000313" key="1">
    <source>
        <dbReference type="EMBL" id="SVC72743.1"/>
    </source>
</evidence>